<accession>A0A9D1GNP5</accession>
<dbReference type="SUPFAM" id="SSF54637">
    <property type="entry name" value="Thioesterase/thiol ester dehydrase-isomerase"/>
    <property type="match status" value="1"/>
</dbReference>
<reference evidence="4" key="2">
    <citation type="journal article" date="2021" name="PeerJ">
        <title>Extensive microbial diversity within the chicken gut microbiome revealed by metagenomics and culture.</title>
        <authorList>
            <person name="Gilroy R."/>
            <person name="Ravi A."/>
            <person name="Getino M."/>
            <person name="Pursley I."/>
            <person name="Horton D.L."/>
            <person name="Alikhan N.F."/>
            <person name="Baker D."/>
            <person name="Gharbi K."/>
            <person name="Hall N."/>
            <person name="Watson M."/>
            <person name="Adriaenssens E.M."/>
            <person name="Foster-Nyarko E."/>
            <person name="Jarju S."/>
            <person name="Secka A."/>
            <person name="Antonio M."/>
            <person name="Oren A."/>
            <person name="Chaudhuri R.R."/>
            <person name="La Ragione R."/>
            <person name="Hildebrand F."/>
            <person name="Pallen M.J."/>
        </authorList>
    </citation>
    <scope>NUCLEOTIDE SEQUENCE</scope>
    <source>
        <strain evidence="4">ChiHecec2B26-709</strain>
    </source>
</reference>
<dbReference type="InterPro" id="IPR029069">
    <property type="entry name" value="HotDog_dom_sf"/>
</dbReference>
<feature type="domain" description="Fluoroacetyl-CoA-specific thioesterase-like" evidence="3">
    <location>
        <begin position="14"/>
        <end position="116"/>
    </location>
</feature>
<protein>
    <submittedName>
        <fullName evidence="4">Thioesterase family protein</fullName>
    </submittedName>
</protein>
<evidence type="ECO:0000259" key="3">
    <source>
        <dbReference type="Pfam" id="PF22636"/>
    </source>
</evidence>
<reference evidence="4" key="1">
    <citation type="submission" date="2020-10" db="EMBL/GenBank/DDBJ databases">
        <authorList>
            <person name="Gilroy R."/>
        </authorList>
    </citation>
    <scope>NUCLEOTIDE SEQUENCE</scope>
    <source>
        <strain evidence="4">ChiHecec2B26-709</strain>
    </source>
</reference>
<dbReference type="Pfam" id="PF22636">
    <property type="entry name" value="FlK"/>
    <property type="match status" value="1"/>
</dbReference>
<dbReference type="PANTHER" id="PTHR36934">
    <property type="entry name" value="BLR0278 PROTEIN"/>
    <property type="match status" value="1"/>
</dbReference>
<dbReference type="Gene3D" id="3.10.129.10">
    <property type="entry name" value="Hotdog Thioesterase"/>
    <property type="match status" value="1"/>
</dbReference>
<feature type="binding site" evidence="2">
    <location>
        <position position="60"/>
    </location>
    <ligand>
        <name>CoA</name>
        <dbReference type="ChEBI" id="CHEBI:57287"/>
    </ligand>
</feature>
<feature type="binding site" evidence="2">
    <location>
        <position position="111"/>
    </location>
    <ligand>
        <name>substrate</name>
    </ligand>
</feature>
<dbReference type="PANTHER" id="PTHR36934:SF1">
    <property type="entry name" value="THIOESTERASE DOMAIN-CONTAINING PROTEIN"/>
    <property type="match status" value="1"/>
</dbReference>
<dbReference type="InterPro" id="IPR054485">
    <property type="entry name" value="FlK-like_dom"/>
</dbReference>
<comment type="caution">
    <text evidence="4">The sequence shown here is derived from an EMBL/GenBank/DDBJ whole genome shotgun (WGS) entry which is preliminary data.</text>
</comment>
<dbReference type="Proteomes" id="UP000886881">
    <property type="component" value="Unassembled WGS sequence"/>
</dbReference>
<name>A0A9D1GNP5_9BACT</name>
<evidence type="ECO:0000256" key="1">
    <source>
        <dbReference type="PIRSR" id="PIRSR014972-1"/>
    </source>
</evidence>
<organism evidence="4 5">
    <name type="scientific">Candidatus Cryptobacteroides merdipullorum</name>
    <dbReference type="NCBI Taxonomy" id="2840771"/>
    <lineage>
        <taxon>Bacteria</taxon>
        <taxon>Pseudomonadati</taxon>
        <taxon>Bacteroidota</taxon>
        <taxon>Bacteroidia</taxon>
        <taxon>Bacteroidales</taxon>
        <taxon>Candidatus Cryptobacteroides</taxon>
    </lineage>
</organism>
<dbReference type="PIRSF" id="PIRSF014972">
    <property type="entry name" value="FlK"/>
    <property type="match status" value="1"/>
</dbReference>
<feature type="active site" evidence="1">
    <location>
        <position position="67"/>
    </location>
</feature>
<sequence>MIQTGIKGHQETVVTEEMLASNVGSGLVKVYATAMMIALIEKAAVYSVEPYLEPGQGTVGTLVNVTHCSATPLGMKVHADTELVEVDRRRLVFKVAAYDERGLIGEGMHERFIIDNARFQAKADSK</sequence>
<feature type="binding site" evidence="2">
    <location>
        <position position="60"/>
    </location>
    <ligand>
        <name>substrate</name>
    </ligand>
</feature>
<dbReference type="InterPro" id="IPR025540">
    <property type="entry name" value="FlK"/>
</dbReference>
<proteinExistence type="predicted"/>
<dbReference type="EMBL" id="DVLC01000106">
    <property type="protein sequence ID" value="HIT47338.1"/>
    <property type="molecule type" value="Genomic_DNA"/>
</dbReference>
<evidence type="ECO:0000313" key="5">
    <source>
        <dbReference type="Proteomes" id="UP000886881"/>
    </source>
</evidence>
<feature type="active site" evidence="1">
    <location>
        <position position="33"/>
    </location>
</feature>
<evidence type="ECO:0000256" key="2">
    <source>
        <dbReference type="PIRSR" id="PIRSR014972-2"/>
    </source>
</evidence>
<evidence type="ECO:0000313" key="4">
    <source>
        <dbReference type="EMBL" id="HIT47338.1"/>
    </source>
</evidence>
<dbReference type="AlphaFoldDB" id="A0A9D1GNP5"/>
<feature type="active site" evidence="1">
    <location>
        <position position="41"/>
    </location>
</feature>
<gene>
    <name evidence="4" type="ORF">IAC35_05735</name>
</gene>